<gene>
    <name evidence="2" type="primary">HERC2</name>
    <name evidence="2" type="ORF">AK812_SmicGene11403</name>
</gene>
<sequence>MSSNPLILHEQFNDQVFSGLYNGDEISVRQRSLMFDWQQRNDTWGTPLLAILSGNLWEAPDWMFHRKVALTRWAMSLGARPDHHAPLKCEWWIEFPWEDLVLGGTSAVSLVSNALHLGAENDYPHNSLAMHRLRVFREVLAAATFAPTMHRVDVRASVPQLWEMILKDTNSSDFEFVDTLRRRAQTALGVGRSRLLDQSGRALAVCAVVKDSKLQNGDSLTLHLSQVQACATDSAFAAILGDGSVVTWGGADKSGDSSAVQDQLKNVQQIQASRSAFAAILGDGSVVTWGESDYGGDSSAVQDQLKNVQQIQAAGNAFAAILGDGSVVTWGSAHHGGDSRAVQDQLKNVRQIQSNEYAFAAILGDGSVVTWGAAGYGGASGAVQDRLKNVQQIQACVTFDGGAFAAILGDGSVVTWGDAGSGGDSSAAQDQLKNVQQIQVSSGAFAAILGDGSVVTWGHAAYGADTGAVQHQLKTVQQVQASSRVGGFAFAAVLHSGAVVTWGDADCGGDSTAVQDQLTNVSQIQATCRAFAAILENGSVVTWGDADYGGDSGFVQEQLKNVQQIQSSCRAFAAILGDGSVVTWGDADYGGDSSGVQDQLKNAEQIQASNCAFVAILGNGFVATWGGAAYGGNSSSLQDHLRVTSSGSVLAHVAVLQEACPKLPAIKSRSSHGDIVREEVPYSWAAMKHFTSLLYCGCFAEGLQIYEGDCSTLVELADAAICFSAQALIPMLAMHLRCQLQQASFGPICSFALRHGHDSLLEDCRYFARRFYHEDMGSQSWDAFHQSLPSSVQRFLRAEVSSEHRFAE</sequence>
<dbReference type="InterPro" id="IPR009091">
    <property type="entry name" value="RCC1/BLIP-II"/>
</dbReference>
<dbReference type="AlphaFoldDB" id="A0A1Q9EDA3"/>
<name>A0A1Q9EDA3_SYMMI</name>
<dbReference type="PANTHER" id="PTHR22870">
    <property type="entry name" value="REGULATOR OF CHROMOSOME CONDENSATION"/>
    <property type="match status" value="1"/>
</dbReference>
<proteinExistence type="predicted"/>
<dbReference type="InterPro" id="IPR051210">
    <property type="entry name" value="Ub_ligase/GEF_domain"/>
</dbReference>
<evidence type="ECO:0000256" key="1">
    <source>
        <dbReference type="ARBA" id="ARBA00022737"/>
    </source>
</evidence>
<evidence type="ECO:0000313" key="3">
    <source>
        <dbReference type="Proteomes" id="UP000186817"/>
    </source>
</evidence>
<dbReference type="OrthoDB" id="419815at2759"/>
<dbReference type="Gene3D" id="2.130.10.30">
    <property type="entry name" value="Regulator of chromosome condensation 1/beta-lactamase-inhibitor protein II"/>
    <property type="match status" value="2"/>
</dbReference>
<protein>
    <submittedName>
        <fullName evidence="2">Putative E3 ubiquitin-protein ligase HERC2</fullName>
    </submittedName>
</protein>
<comment type="caution">
    <text evidence="2">The sequence shown here is derived from an EMBL/GenBank/DDBJ whole genome shotgun (WGS) entry which is preliminary data.</text>
</comment>
<dbReference type="Proteomes" id="UP000186817">
    <property type="component" value="Unassembled WGS sequence"/>
</dbReference>
<dbReference type="PANTHER" id="PTHR22870:SF408">
    <property type="entry name" value="OS09G0560450 PROTEIN"/>
    <property type="match status" value="1"/>
</dbReference>
<dbReference type="EMBL" id="LSRX01000186">
    <property type="protein sequence ID" value="OLQ05389.1"/>
    <property type="molecule type" value="Genomic_DNA"/>
</dbReference>
<evidence type="ECO:0000313" key="2">
    <source>
        <dbReference type="EMBL" id="OLQ05389.1"/>
    </source>
</evidence>
<reference evidence="2 3" key="1">
    <citation type="submission" date="2016-02" db="EMBL/GenBank/DDBJ databases">
        <title>Genome analysis of coral dinoflagellate symbionts highlights evolutionary adaptations to a symbiotic lifestyle.</title>
        <authorList>
            <person name="Aranda M."/>
            <person name="Li Y."/>
            <person name="Liew Y.J."/>
            <person name="Baumgarten S."/>
            <person name="Simakov O."/>
            <person name="Wilson M."/>
            <person name="Piel J."/>
            <person name="Ashoor H."/>
            <person name="Bougouffa S."/>
            <person name="Bajic V.B."/>
            <person name="Ryu T."/>
            <person name="Ravasi T."/>
            <person name="Bayer T."/>
            <person name="Micklem G."/>
            <person name="Kim H."/>
            <person name="Bhak J."/>
            <person name="Lajeunesse T.C."/>
            <person name="Voolstra C.R."/>
        </authorList>
    </citation>
    <scope>NUCLEOTIDE SEQUENCE [LARGE SCALE GENOMIC DNA]</scope>
    <source>
        <strain evidence="2 3">CCMP2467</strain>
    </source>
</reference>
<dbReference type="SUPFAM" id="SSF50985">
    <property type="entry name" value="RCC1/BLIP-II"/>
    <property type="match status" value="2"/>
</dbReference>
<keyword evidence="1" id="KW-0677">Repeat</keyword>
<keyword evidence="3" id="KW-1185">Reference proteome</keyword>
<organism evidence="2 3">
    <name type="scientific">Symbiodinium microadriaticum</name>
    <name type="common">Dinoflagellate</name>
    <name type="synonym">Zooxanthella microadriatica</name>
    <dbReference type="NCBI Taxonomy" id="2951"/>
    <lineage>
        <taxon>Eukaryota</taxon>
        <taxon>Sar</taxon>
        <taxon>Alveolata</taxon>
        <taxon>Dinophyceae</taxon>
        <taxon>Suessiales</taxon>
        <taxon>Symbiodiniaceae</taxon>
        <taxon>Symbiodinium</taxon>
    </lineage>
</organism>
<accession>A0A1Q9EDA3</accession>